<name>A0AAD9MVI6_9ANNE</name>
<comment type="caution">
    <text evidence="1">The sequence shown here is derived from an EMBL/GenBank/DDBJ whole genome shotgun (WGS) entry which is preliminary data.</text>
</comment>
<dbReference type="AlphaFoldDB" id="A0AAD9MVI6"/>
<keyword evidence="2" id="KW-1185">Reference proteome</keyword>
<evidence type="ECO:0000313" key="2">
    <source>
        <dbReference type="Proteomes" id="UP001208570"/>
    </source>
</evidence>
<gene>
    <name evidence="1" type="ORF">LSH36_685g00047</name>
</gene>
<dbReference type="Proteomes" id="UP001208570">
    <property type="component" value="Unassembled WGS sequence"/>
</dbReference>
<sequence>MLISALVFIGTYGPGAAAYRKMGESGRNSVLKDETIYSSRQRARCRLDQKIRRVVPLADG</sequence>
<reference evidence="1" key="1">
    <citation type="journal article" date="2023" name="Mol. Biol. Evol.">
        <title>Third-Generation Sequencing Reveals the Adaptive Role of the Epigenome in Three Deep-Sea Polychaetes.</title>
        <authorList>
            <person name="Perez M."/>
            <person name="Aroh O."/>
            <person name="Sun Y."/>
            <person name="Lan Y."/>
            <person name="Juniper S.K."/>
            <person name="Young C.R."/>
            <person name="Angers B."/>
            <person name="Qian P.Y."/>
        </authorList>
    </citation>
    <scope>NUCLEOTIDE SEQUENCE</scope>
    <source>
        <strain evidence="1">P08H-3</strain>
    </source>
</reference>
<proteinExistence type="predicted"/>
<dbReference type="EMBL" id="JAODUP010000684">
    <property type="protein sequence ID" value="KAK2145391.1"/>
    <property type="molecule type" value="Genomic_DNA"/>
</dbReference>
<organism evidence="1 2">
    <name type="scientific">Paralvinella palmiformis</name>
    <dbReference type="NCBI Taxonomy" id="53620"/>
    <lineage>
        <taxon>Eukaryota</taxon>
        <taxon>Metazoa</taxon>
        <taxon>Spiralia</taxon>
        <taxon>Lophotrochozoa</taxon>
        <taxon>Annelida</taxon>
        <taxon>Polychaeta</taxon>
        <taxon>Sedentaria</taxon>
        <taxon>Canalipalpata</taxon>
        <taxon>Terebellida</taxon>
        <taxon>Terebelliformia</taxon>
        <taxon>Alvinellidae</taxon>
        <taxon>Paralvinella</taxon>
    </lineage>
</organism>
<accession>A0AAD9MVI6</accession>
<evidence type="ECO:0000313" key="1">
    <source>
        <dbReference type="EMBL" id="KAK2145391.1"/>
    </source>
</evidence>
<protein>
    <submittedName>
        <fullName evidence="1">Uncharacterized protein</fullName>
    </submittedName>
</protein>